<evidence type="ECO:0000313" key="3">
    <source>
        <dbReference type="Proteomes" id="UP000565521"/>
    </source>
</evidence>
<reference evidence="2 3" key="1">
    <citation type="submission" date="2020-05" db="EMBL/GenBank/DDBJ databases">
        <title>Hymenobacter terrestris sp. nov. and Hymenobacter lapidiphilus sp. nov., isolated from regoliths in Antarctica.</title>
        <authorList>
            <person name="Sedlacek I."/>
            <person name="Pantucek R."/>
            <person name="Zeman M."/>
            <person name="Holochova P."/>
            <person name="Kralova S."/>
            <person name="Stankova E."/>
            <person name="Sedo O."/>
            <person name="Micenkova L."/>
            <person name="Svec P."/>
            <person name="Gupta V."/>
            <person name="Sood U."/>
            <person name="Korpole U.S."/>
            <person name="Lal R."/>
        </authorList>
    </citation>
    <scope>NUCLEOTIDE SEQUENCE [LARGE SCALE GENOMIC DNA]</scope>
    <source>
        <strain evidence="2 3">P5342</strain>
    </source>
</reference>
<feature type="signal peptide" evidence="1">
    <location>
        <begin position="1"/>
        <end position="30"/>
    </location>
</feature>
<dbReference type="RefSeq" id="WP_176907690.1">
    <property type="nucleotide sequence ID" value="NZ_JABKAU010000008.1"/>
</dbReference>
<accession>A0A7Y7PN14</accession>
<name>A0A7Y7PN14_9BACT</name>
<dbReference type="Proteomes" id="UP000565521">
    <property type="component" value="Unassembled WGS sequence"/>
</dbReference>
<evidence type="ECO:0000256" key="1">
    <source>
        <dbReference type="SAM" id="SignalP"/>
    </source>
</evidence>
<protein>
    <recommendedName>
        <fullName evidence="4">DUF2490 domain-containing protein</fullName>
    </recommendedName>
</protein>
<dbReference type="EMBL" id="JABKAU010000008">
    <property type="protein sequence ID" value="NVO30767.1"/>
    <property type="molecule type" value="Genomic_DNA"/>
</dbReference>
<feature type="chain" id="PRO_5031266556" description="DUF2490 domain-containing protein" evidence="1">
    <location>
        <begin position="31"/>
        <end position="250"/>
    </location>
</feature>
<proteinExistence type="predicted"/>
<keyword evidence="1" id="KW-0732">Signal</keyword>
<gene>
    <name evidence="2" type="ORF">HW554_06080</name>
</gene>
<dbReference type="AlphaFoldDB" id="A0A7Y7PN14"/>
<keyword evidence="3" id="KW-1185">Reference proteome</keyword>
<evidence type="ECO:0008006" key="4">
    <source>
        <dbReference type="Google" id="ProtNLM"/>
    </source>
</evidence>
<sequence>MKAPPRPRAPRRWPLLLAAAALPLAATAQTAPPDTATTYKHQLGLTASPVLDGFFKNNRSLPLGLLYKRQTKPNQALRVRVVGQYSRRDTTDFATFDKGSTRYFWRAEAYVGYEWQKALGRRVQLGYGAELGAATSQRVSKFVGDKLTGIGFEQDRGRETDIVRNVLLRPFVSLSYRLGRVHLFAETAVETGYRTFENDRKTYLTIFYYEPDGSIPPQGQLQSSSRYFRNRGPYLTWRPVQLIGASIDLK</sequence>
<comment type="caution">
    <text evidence="2">The sequence shown here is derived from an EMBL/GenBank/DDBJ whole genome shotgun (WGS) entry which is preliminary data.</text>
</comment>
<evidence type="ECO:0000313" key="2">
    <source>
        <dbReference type="EMBL" id="NVO30767.1"/>
    </source>
</evidence>
<organism evidence="2 3">
    <name type="scientific">Hymenobacter lapidiphilus</name>
    <dbReference type="NCBI Taxonomy" id="2608003"/>
    <lineage>
        <taxon>Bacteria</taxon>
        <taxon>Pseudomonadati</taxon>
        <taxon>Bacteroidota</taxon>
        <taxon>Cytophagia</taxon>
        <taxon>Cytophagales</taxon>
        <taxon>Hymenobacteraceae</taxon>
        <taxon>Hymenobacter</taxon>
    </lineage>
</organism>